<protein>
    <submittedName>
        <fullName evidence="1">Uncharacterized protein</fullName>
    </submittedName>
</protein>
<dbReference type="RefSeq" id="WP_168057646.1">
    <property type="nucleotide sequence ID" value="NZ_VTOW01000001.1"/>
</dbReference>
<organism evidence="1 2">
    <name type="scientific">Candidatus Manganitrophus noduliformans</name>
    <dbReference type="NCBI Taxonomy" id="2606439"/>
    <lineage>
        <taxon>Bacteria</taxon>
        <taxon>Pseudomonadati</taxon>
        <taxon>Nitrospirota</taxon>
        <taxon>Nitrospiria</taxon>
        <taxon>Candidatus Troglogloeales</taxon>
        <taxon>Candidatus Manganitrophaceae</taxon>
        <taxon>Candidatus Manganitrophus</taxon>
    </lineage>
</organism>
<reference evidence="1 2" key="1">
    <citation type="journal article" date="2020" name="Nature">
        <title>Bacterial chemolithoautotrophy via manganese oxidation.</title>
        <authorList>
            <person name="Yu H."/>
            <person name="Leadbetter J.R."/>
        </authorList>
    </citation>
    <scope>NUCLEOTIDE SEQUENCE [LARGE SCALE GENOMIC DNA]</scope>
    <source>
        <strain evidence="1 2">Mn-1</strain>
    </source>
</reference>
<evidence type="ECO:0000313" key="1">
    <source>
        <dbReference type="EMBL" id="NKE69337.1"/>
    </source>
</evidence>
<gene>
    <name evidence="1" type="ORF">MNODULE_01035</name>
</gene>
<dbReference type="EMBL" id="VTOW01000001">
    <property type="protein sequence ID" value="NKE69337.1"/>
    <property type="molecule type" value="Genomic_DNA"/>
</dbReference>
<dbReference type="AlphaFoldDB" id="A0A7X6DLK2"/>
<sequence length="94" mass="10919">MAEGQIRGKSVVSVSKDIAEGFMVLNPLVLKRFEKEMYKALHQQLKKVQREVRSESFPTHDTMGIRRRNTRLQRLHTALVVLEHAAKEKRIPLL</sequence>
<dbReference type="Proteomes" id="UP000534783">
    <property type="component" value="Unassembled WGS sequence"/>
</dbReference>
<name>A0A7X6DLK2_9BACT</name>
<accession>A0A7X6DLK2</accession>
<proteinExistence type="predicted"/>
<evidence type="ECO:0000313" key="2">
    <source>
        <dbReference type="Proteomes" id="UP000534783"/>
    </source>
</evidence>
<keyword evidence="2" id="KW-1185">Reference proteome</keyword>
<comment type="caution">
    <text evidence="1">The sequence shown here is derived from an EMBL/GenBank/DDBJ whole genome shotgun (WGS) entry which is preliminary data.</text>
</comment>